<dbReference type="KEGG" id="bce:BC5092"/>
<protein>
    <submittedName>
        <fullName evidence="2">Glyoxalase/Bleomycin resistance protein/Dioxygenase superfamily</fullName>
    </submittedName>
</protein>
<organism evidence="2 3">
    <name type="scientific">Bacillus cereus (strain ATCC 14579 / DSM 31 / CCUG 7414 / JCM 2152 / NBRC 15305 / NCIMB 9373 / NCTC 2599 / NRRL B-3711)</name>
    <dbReference type="NCBI Taxonomy" id="226900"/>
    <lineage>
        <taxon>Bacteria</taxon>
        <taxon>Bacillati</taxon>
        <taxon>Bacillota</taxon>
        <taxon>Bacilli</taxon>
        <taxon>Bacillales</taxon>
        <taxon>Bacillaceae</taxon>
        <taxon>Bacillus</taxon>
        <taxon>Bacillus cereus group</taxon>
    </lineage>
</organism>
<sequence length="110" mass="12695">MIKELDHVMIKVQNLEESITFYSEQLRLQIIWEYDNYVGFHNGIVIHDSKNSENLTSFFKVDSVEETVKILKESNVKIILEPTPIPTGYTAAFQDISNNIIHIVDNINLS</sequence>
<feature type="domain" description="VOC" evidence="1">
    <location>
        <begin position="4"/>
        <end position="106"/>
    </location>
</feature>
<evidence type="ECO:0000259" key="1">
    <source>
        <dbReference type="PROSITE" id="PS51819"/>
    </source>
</evidence>
<dbReference type="RefSeq" id="WP_000588818.1">
    <property type="nucleotide sequence ID" value="NC_004722.1"/>
</dbReference>
<dbReference type="HOGENOM" id="CLU_2271671_0_0_9"/>
<evidence type="ECO:0000313" key="2">
    <source>
        <dbReference type="EMBL" id="AAP11961.1"/>
    </source>
</evidence>
<dbReference type="AlphaFoldDB" id="Q812K2"/>
<name>Q812K2_BACCR</name>
<dbReference type="InterPro" id="IPR029068">
    <property type="entry name" value="Glyas_Bleomycin-R_OHBP_Dase"/>
</dbReference>
<keyword evidence="3" id="KW-1185">Reference proteome</keyword>
<dbReference type="InterPro" id="IPR037523">
    <property type="entry name" value="VOC_core"/>
</dbReference>
<reference evidence="2 3" key="1">
    <citation type="journal article" date="2003" name="Nature">
        <title>Genome sequence of Bacillus cereus and comparative analysis with Bacillus anthracis.</title>
        <authorList>
            <person name="Ivanova N."/>
            <person name="Sorokin A."/>
            <person name="Anderson I."/>
            <person name="Galleron N."/>
            <person name="Candelon B."/>
            <person name="Kapatral V."/>
            <person name="Bhattacharyya A."/>
            <person name="Reznik G."/>
            <person name="Mikhailova N."/>
            <person name="Lapidus A."/>
            <person name="Chu L."/>
            <person name="Mazur M."/>
            <person name="Goltsman E."/>
            <person name="Larsen N."/>
            <person name="D'Souza M."/>
            <person name="Walunas T."/>
            <person name="Grechkin Y."/>
            <person name="Pusch G."/>
            <person name="Haselkorn R."/>
            <person name="Fonstein M."/>
            <person name="Ehrlich S.D."/>
            <person name="Overbeek R."/>
            <person name="Kyrpides N."/>
        </authorList>
    </citation>
    <scope>NUCLEOTIDE SEQUENCE [LARGE SCALE GENOMIC DNA]</scope>
    <source>
        <strain evidence="3">ATCC 14579 / DSM 31 / CCUG 7414 / JCM 2152 / NBRC 15305 / NCIMB 9373 / NCTC 2599 / NRRL B-3711</strain>
    </source>
</reference>
<dbReference type="InterPro" id="IPR004360">
    <property type="entry name" value="Glyas_Fos-R_dOase_dom"/>
</dbReference>
<dbReference type="SMR" id="Q812K2"/>
<dbReference type="PROSITE" id="PS51819">
    <property type="entry name" value="VOC"/>
    <property type="match status" value="1"/>
</dbReference>
<dbReference type="EMBL" id="AE016877">
    <property type="protein sequence ID" value="AAP11961.1"/>
    <property type="molecule type" value="Genomic_DNA"/>
</dbReference>
<dbReference type="Gene3D" id="3.10.180.10">
    <property type="entry name" value="2,3-Dihydroxybiphenyl 1,2-Dioxygenase, domain 1"/>
    <property type="match status" value="1"/>
</dbReference>
<dbReference type="Pfam" id="PF00903">
    <property type="entry name" value="Glyoxalase"/>
    <property type="match status" value="1"/>
</dbReference>
<dbReference type="PATRIC" id="fig|226900.8.peg.5251"/>
<dbReference type="GeneID" id="99621366"/>
<evidence type="ECO:0000313" key="3">
    <source>
        <dbReference type="Proteomes" id="UP000001417"/>
    </source>
</evidence>
<gene>
    <name evidence="2" type="ordered locus">BC_5092</name>
</gene>
<proteinExistence type="predicted"/>
<dbReference type="OrthoDB" id="3826308at2"/>
<dbReference type="SUPFAM" id="SSF54593">
    <property type="entry name" value="Glyoxalase/Bleomycin resistance protein/Dihydroxybiphenyl dioxygenase"/>
    <property type="match status" value="1"/>
</dbReference>
<accession>Q812K2</accession>
<dbReference type="Proteomes" id="UP000001417">
    <property type="component" value="Chromosome"/>
</dbReference>